<dbReference type="EMBL" id="MH248138">
    <property type="protein sequence ID" value="AWY08477.1"/>
    <property type="molecule type" value="Genomic_DNA"/>
</dbReference>
<protein>
    <submittedName>
        <fullName evidence="2">Uncharacterized protein</fullName>
    </submittedName>
</protein>
<feature type="region of interest" description="Disordered" evidence="1">
    <location>
        <begin position="18"/>
        <end position="60"/>
    </location>
</feature>
<gene>
    <name evidence="2" type="ORF">Alexandra_213</name>
</gene>
<feature type="compositionally biased region" description="Basic and acidic residues" evidence="1">
    <location>
        <begin position="41"/>
        <end position="60"/>
    </location>
</feature>
<accession>A0A2Z4QED5</accession>
<feature type="compositionally biased region" description="Basic and acidic residues" evidence="1">
    <location>
        <begin position="18"/>
        <end position="30"/>
    </location>
</feature>
<proteinExistence type="predicted"/>
<dbReference type="Gene3D" id="1.10.287.620">
    <property type="entry name" value="Helix Hairpins"/>
    <property type="match status" value="1"/>
</dbReference>
<organism evidence="2 3">
    <name type="scientific">Erwinia phage vB_EamM_Alexandra</name>
    <dbReference type="NCBI Taxonomy" id="2201424"/>
    <lineage>
        <taxon>Viruses</taxon>
        <taxon>Duplodnaviria</taxon>
        <taxon>Heunggongvirae</taxon>
        <taxon>Uroviricota</taxon>
        <taxon>Caudoviricetes</taxon>
        <taxon>Alexandravirus</taxon>
        <taxon>Alexandravirus alexandra</taxon>
    </lineage>
</organism>
<evidence type="ECO:0000313" key="3">
    <source>
        <dbReference type="Proteomes" id="UP000251795"/>
    </source>
</evidence>
<reference evidence="2 3" key="1">
    <citation type="submission" date="2018-04" db="EMBL/GenBank/DDBJ databases">
        <authorList>
            <person name="Go L.Y."/>
            <person name="Mitchell J.A."/>
        </authorList>
    </citation>
    <scope>NUCLEOTIDE SEQUENCE [LARGE SCALE GENOMIC DNA]</scope>
</reference>
<evidence type="ECO:0000256" key="1">
    <source>
        <dbReference type="SAM" id="MobiDB-lite"/>
    </source>
</evidence>
<name>A0A2Z4QED5_9CAUD</name>
<evidence type="ECO:0000313" key="2">
    <source>
        <dbReference type="EMBL" id="AWY08477.1"/>
    </source>
</evidence>
<keyword evidence="3" id="KW-1185">Reference proteome</keyword>
<dbReference type="Proteomes" id="UP000251795">
    <property type="component" value="Segment"/>
</dbReference>
<sequence>MKILISLSVRTSPLEDTKVSLENSKDDLKGAQRRSQLARKKLNEKQSDGDTKGVKSARAEVDATRISVKTQQDIVRTNQQRVSRANVVDRLVREWNRLEKLKGTEQDTDAVKAQRSDLSKKIIEARKALRAIKRPKSTIKKIKKPRRY</sequence>